<accession>A0ABU7I7Z2</accession>
<evidence type="ECO:0000259" key="1">
    <source>
        <dbReference type="Pfam" id="PF08818"/>
    </source>
</evidence>
<protein>
    <submittedName>
        <fullName evidence="2">DUF1801 domain-containing protein</fullName>
    </submittedName>
</protein>
<evidence type="ECO:0000313" key="3">
    <source>
        <dbReference type="Proteomes" id="UP001336835"/>
    </source>
</evidence>
<comment type="caution">
    <text evidence="2">The sequence shown here is derived from an EMBL/GenBank/DDBJ whole genome shotgun (WGS) entry which is preliminary data.</text>
</comment>
<reference evidence="2 3" key="1">
    <citation type="submission" date="2024-01" db="EMBL/GenBank/DDBJ databases">
        <title>Pedobacter sp. nov., isolated from fresh soil.</title>
        <authorList>
            <person name="Le N.T.T."/>
        </authorList>
    </citation>
    <scope>NUCLEOTIDE SEQUENCE [LARGE SCALE GENOMIC DNA]</scope>
    <source>
        <strain evidence="2 3">KR3-3</strain>
    </source>
</reference>
<proteinExistence type="predicted"/>
<dbReference type="EMBL" id="JAZDQT010000002">
    <property type="protein sequence ID" value="MEE1945582.1"/>
    <property type="molecule type" value="Genomic_DNA"/>
</dbReference>
<feature type="domain" description="YdhG-like" evidence="1">
    <location>
        <begin position="27"/>
        <end position="129"/>
    </location>
</feature>
<dbReference type="SUPFAM" id="SSF159888">
    <property type="entry name" value="YdhG-like"/>
    <property type="match status" value="1"/>
</dbReference>
<dbReference type="Gene3D" id="3.90.1150.200">
    <property type="match status" value="1"/>
</dbReference>
<organism evidence="2 3">
    <name type="scientific">Pedobacter albus</name>
    <dbReference type="NCBI Taxonomy" id="3113905"/>
    <lineage>
        <taxon>Bacteria</taxon>
        <taxon>Pseudomonadati</taxon>
        <taxon>Bacteroidota</taxon>
        <taxon>Sphingobacteriia</taxon>
        <taxon>Sphingobacteriales</taxon>
        <taxon>Sphingobacteriaceae</taxon>
        <taxon>Pedobacter</taxon>
    </lineage>
</organism>
<dbReference type="RefSeq" id="WP_330107925.1">
    <property type="nucleotide sequence ID" value="NZ_JAZDQT010000002.1"/>
</dbReference>
<name>A0ABU7I7Z2_9SPHI</name>
<sequence>MAKIKPSDQAQVDAFIANLAPELGICISTIRTAILAVSPDIGERIKWNHPNFYYKGAMKDSDPKEYKREIAVFNLHKGRIMLVFPSGAKVSSPLLTGDYQDGRRLIIFENLVAIEASLDELKSIVKTWLSLVEQ</sequence>
<keyword evidence="3" id="KW-1185">Reference proteome</keyword>
<dbReference type="InterPro" id="IPR014922">
    <property type="entry name" value="YdhG-like"/>
</dbReference>
<dbReference type="Proteomes" id="UP001336835">
    <property type="component" value="Unassembled WGS sequence"/>
</dbReference>
<dbReference type="Pfam" id="PF08818">
    <property type="entry name" value="DUF1801"/>
    <property type="match status" value="1"/>
</dbReference>
<evidence type="ECO:0000313" key="2">
    <source>
        <dbReference type="EMBL" id="MEE1945582.1"/>
    </source>
</evidence>
<gene>
    <name evidence="2" type="ORF">VRU48_10740</name>
</gene>